<keyword evidence="2" id="KW-1133">Transmembrane helix</keyword>
<reference evidence="4 5" key="1">
    <citation type="submission" date="2016-10" db="EMBL/GenBank/DDBJ databases">
        <authorList>
            <person name="de Groot N.N."/>
        </authorList>
    </citation>
    <scope>NUCLEOTIDE SEQUENCE [LARGE SCALE GENOMIC DNA]</scope>
    <source>
        <strain evidence="4 5">CGMCC 1.3702</strain>
    </source>
</reference>
<feature type="compositionally biased region" description="Acidic residues" evidence="1">
    <location>
        <begin position="96"/>
        <end position="122"/>
    </location>
</feature>
<keyword evidence="5" id="KW-1185">Reference proteome</keyword>
<organism evidence="4 5">
    <name type="scientific">Lentibacillus halodurans</name>
    <dbReference type="NCBI Taxonomy" id="237679"/>
    <lineage>
        <taxon>Bacteria</taxon>
        <taxon>Bacillati</taxon>
        <taxon>Bacillota</taxon>
        <taxon>Bacilli</taxon>
        <taxon>Bacillales</taxon>
        <taxon>Bacillaceae</taxon>
        <taxon>Lentibacillus</taxon>
    </lineage>
</organism>
<feature type="compositionally biased region" description="Acidic residues" evidence="1">
    <location>
        <begin position="64"/>
        <end position="79"/>
    </location>
</feature>
<evidence type="ECO:0000313" key="5">
    <source>
        <dbReference type="Proteomes" id="UP000198642"/>
    </source>
</evidence>
<feature type="domain" description="DUF1510" evidence="3">
    <location>
        <begin position="126"/>
        <end position="216"/>
    </location>
</feature>
<dbReference type="STRING" id="237679.SAMN04488072_10173"/>
<name>A0A1I0V0P9_9BACI</name>
<dbReference type="InterPro" id="IPR009988">
    <property type="entry name" value="DUF1510"/>
</dbReference>
<keyword evidence="2" id="KW-0472">Membrane</keyword>
<feature type="transmembrane region" description="Helical" evidence="2">
    <location>
        <begin position="21"/>
        <end position="41"/>
    </location>
</feature>
<dbReference type="EMBL" id="FOJW01000001">
    <property type="protein sequence ID" value="SFA69607.1"/>
    <property type="molecule type" value="Genomic_DNA"/>
</dbReference>
<feature type="compositionally biased region" description="Polar residues" evidence="1">
    <location>
        <begin position="134"/>
        <end position="148"/>
    </location>
</feature>
<feature type="compositionally biased region" description="Polar residues" evidence="1">
    <location>
        <begin position="80"/>
        <end position="95"/>
    </location>
</feature>
<feature type="region of interest" description="Disordered" evidence="1">
    <location>
        <begin position="44"/>
        <end position="152"/>
    </location>
</feature>
<evidence type="ECO:0000313" key="4">
    <source>
        <dbReference type="EMBL" id="SFA69607.1"/>
    </source>
</evidence>
<feature type="compositionally biased region" description="Polar residues" evidence="1">
    <location>
        <begin position="53"/>
        <end position="63"/>
    </location>
</feature>
<dbReference type="Pfam" id="PF07423">
    <property type="entry name" value="DUF1510"/>
    <property type="match status" value="1"/>
</dbReference>
<keyword evidence="2" id="KW-0812">Transmembrane</keyword>
<dbReference type="OrthoDB" id="2168558at2"/>
<accession>A0A1I0V0P9</accession>
<evidence type="ECO:0000256" key="2">
    <source>
        <dbReference type="SAM" id="Phobius"/>
    </source>
</evidence>
<evidence type="ECO:0000259" key="3">
    <source>
        <dbReference type="Pfam" id="PF07423"/>
    </source>
</evidence>
<gene>
    <name evidence="4" type="ORF">SAMN04488072_10173</name>
</gene>
<dbReference type="AlphaFoldDB" id="A0A1I0V0P9"/>
<protein>
    <recommendedName>
        <fullName evidence="3">DUF1510 domain-containing protein</fullName>
    </recommendedName>
</protein>
<proteinExistence type="predicted"/>
<sequence>MPTSRVNKFEKRRKNTKLLSILIVVASILIIVLLGMLIFGGDDEADKTDDNQTEQTADGSSQGDEADSDSTPEEQDDSAENNTDTEANDSNNGTGSEDESDSEEENSEEVTTEQVEPSDDNVIEAYTGDWQPVGTEQSEPHTINYNDGSQDRQEMRKAVASATGLDEANFTMWWIERNGDQKVINTVSNADESEIYRVYNTWVPNEGWQPTKVERLKENDQKERFE</sequence>
<dbReference type="Proteomes" id="UP000198642">
    <property type="component" value="Unassembled WGS sequence"/>
</dbReference>
<evidence type="ECO:0000256" key="1">
    <source>
        <dbReference type="SAM" id="MobiDB-lite"/>
    </source>
</evidence>
<dbReference type="RefSeq" id="WP_090231992.1">
    <property type="nucleotide sequence ID" value="NZ_FOJW01000001.1"/>
</dbReference>